<sequence>MGIPEVADAARNFAVMVRIQGPDPKGLKMRKHAFHHYNSGKTTLSASGMLLPGFSYCPSEAMEGGDDKDAQSSEDSVLVLTVASLIDPFLSQQHRANLSKDKPQLVHGVQIDIMVEGKQERDGELFTDKRVTSRWLPAELLVMVNIPLSATAMQSLLEGSSGSLEYGWEVGWSLASYASGAQSIVGNSQAQVDQYPFQRHGQTRGLELGNPDILATMTTRMAVLRVSKKLWKVRPKFDTGIGCRKGDLLLAVGSPFGILSPVHFFNCISVGSVSNSHPPASSSMSLLMADIRCLPGMEGCPVFGEQSQLIGVLTRPLRQRTSGAEIQLVIPWEAIAFACSDLLQEEHQLASKGYLCDHGNLNDVGRTPTERLHLTRSLKHINDSLQSGAYLPTLVEKAVRSVCLITVDDGAWASGVLLNKQGLVLTNAHLVEPWRFSKAASAGEVNTEKSKVVSYASKQLNEHCGLTQAQGFLPEELKRVESSLQSAKYEGSRSNLIEVASGNRIRVRLDFMVPWLWVDAKLVYVSKGPLDVALLQLDFIPDQPQPISAQFTCPSPGSKVYVVGHGLFGPRCDFLPSVCRGVVSKVVEASKDDLHQNMEGPFPVMLETTAAVHPGGSGGAILNSDGHMIGLVTSNARHGGGSVIPHLNFSIPCSPLKPIFKFSKDMQDLTILQDLDRPNKDLSAIWALMPPLSPKPGPSLPKLPEFQLENEKDTKGSRFAKFLADRNNLLKDQPGKSLPSKL</sequence>
<dbReference type="InterPro" id="IPR039245">
    <property type="entry name" value="TYSND1/DEG15"/>
</dbReference>
<reference evidence="1" key="1">
    <citation type="submission" date="2023-03" db="EMBL/GenBank/DDBJ databases">
        <authorList>
            <person name="Julca I."/>
        </authorList>
    </citation>
    <scope>NUCLEOTIDE SEQUENCE</scope>
</reference>
<dbReference type="Pfam" id="PF13365">
    <property type="entry name" value="Trypsin_2"/>
    <property type="match status" value="1"/>
</dbReference>
<dbReference type="AlphaFoldDB" id="A0AAV1BVR7"/>
<dbReference type="PANTHER" id="PTHR21004">
    <property type="entry name" value="SERINE PROTEASE-RELATED"/>
    <property type="match status" value="1"/>
</dbReference>
<dbReference type="PANTHER" id="PTHR21004:SF0">
    <property type="entry name" value="PEROXISOMAL LEADER PEPTIDE-PROCESSING PROTEASE"/>
    <property type="match status" value="1"/>
</dbReference>
<proteinExistence type="predicted"/>
<keyword evidence="2" id="KW-1185">Reference proteome</keyword>
<organism evidence="1 2">
    <name type="scientific">Oldenlandia corymbosa var. corymbosa</name>
    <dbReference type="NCBI Taxonomy" id="529605"/>
    <lineage>
        <taxon>Eukaryota</taxon>
        <taxon>Viridiplantae</taxon>
        <taxon>Streptophyta</taxon>
        <taxon>Embryophyta</taxon>
        <taxon>Tracheophyta</taxon>
        <taxon>Spermatophyta</taxon>
        <taxon>Magnoliopsida</taxon>
        <taxon>eudicotyledons</taxon>
        <taxon>Gunneridae</taxon>
        <taxon>Pentapetalae</taxon>
        <taxon>asterids</taxon>
        <taxon>lamiids</taxon>
        <taxon>Gentianales</taxon>
        <taxon>Rubiaceae</taxon>
        <taxon>Rubioideae</taxon>
        <taxon>Spermacoceae</taxon>
        <taxon>Hedyotis-Oldenlandia complex</taxon>
        <taxon>Oldenlandia</taxon>
    </lineage>
</organism>
<dbReference type="FunFam" id="2.40.10.10:FF:000096">
    <property type="entry name" value="Glyoxysomal processing protease glyoxysomal"/>
    <property type="match status" value="1"/>
</dbReference>
<dbReference type="GO" id="GO:0005777">
    <property type="term" value="C:peroxisome"/>
    <property type="evidence" value="ECO:0007669"/>
    <property type="project" value="InterPro"/>
</dbReference>
<evidence type="ECO:0000313" key="2">
    <source>
        <dbReference type="Proteomes" id="UP001161247"/>
    </source>
</evidence>
<dbReference type="Proteomes" id="UP001161247">
    <property type="component" value="Chromosome 1"/>
</dbReference>
<dbReference type="FunFam" id="2.40.10.10:FF:000074">
    <property type="entry name" value="glyoxysomal processing protease, glyoxysomal-like"/>
    <property type="match status" value="1"/>
</dbReference>
<gene>
    <name evidence="1" type="ORF">OLC1_LOCUS259</name>
</gene>
<evidence type="ECO:0000313" key="1">
    <source>
        <dbReference type="EMBL" id="CAI9087416.1"/>
    </source>
</evidence>
<dbReference type="InterPro" id="IPR043504">
    <property type="entry name" value="Peptidase_S1_PA_chymotrypsin"/>
</dbReference>
<dbReference type="SUPFAM" id="SSF50494">
    <property type="entry name" value="Trypsin-like serine proteases"/>
    <property type="match status" value="2"/>
</dbReference>
<dbReference type="GO" id="GO:0004252">
    <property type="term" value="F:serine-type endopeptidase activity"/>
    <property type="evidence" value="ECO:0007669"/>
    <property type="project" value="InterPro"/>
</dbReference>
<dbReference type="GO" id="GO:0016485">
    <property type="term" value="P:protein processing"/>
    <property type="evidence" value="ECO:0007669"/>
    <property type="project" value="InterPro"/>
</dbReference>
<dbReference type="InterPro" id="IPR009003">
    <property type="entry name" value="Peptidase_S1_PA"/>
</dbReference>
<dbReference type="Gene3D" id="2.40.10.10">
    <property type="entry name" value="Trypsin-like serine proteases"/>
    <property type="match status" value="3"/>
</dbReference>
<protein>
    <submittedName>
        <fullName evidence="1">OLC1v1021481C1</fullName>
    </submittedName>
</protein>
<name>A0AAV1BVR7_OLDCO</name>
<accession>A0AAV1BVR7</accession>
<dbReference type="EMBL" id="OX459118">
    <property type="protein sequence ID" value="CAI9087416.1"/>
    <property type="molecule type" value="Genomic_DNA"/>
</dbReference>